<reference evidence="2 3" key="1">
    <citation type="submission" date="2018-10" db="EMBL/GenBank/DDBJ databases">
        <authorList>
            <person name="Ekblom R."/>
            <person name="Jareborg N."/>
        </authorList>
    </citation>
    <scope>NUCLEOTIDE SEQUENCE [LARGE SCALE GENOMIC DNA]</scope>
    <source>
        <tissue evidence="2">Muscle</tissue>
    </source>
</reference>
<dbReference type="GO" id="GO:0006412">
    <property type="term" value="P:translation"/>
    <property type="evidence" value="ECO:0007669"/>
    <property type="project" value="InterPro"/>
</dbReference>
<accession>A0A9X9Q3Q5</accession>
<comment type="caution">
    <text evidence="2">The sequence shown here is derived from an EMBL/GenBank/DDBJ whole genome shotgun (WGS) entry which is preliminary data.</text>
</comment>
<dbReference type="GO" id="GO:0003735">
    <property type="term" value="F:structural constituent of ribosome"/>
    <property type="evidence" value="ECO:0007669"/>
    <property type="project" value="InterPro"/>
</dbReference>
<dbReference type="AlphaFoldDB" id="A0A9X9Q3Q5"/>
<sequence>NKIGKLHTVLGKATSCCGCARVPPTPATRDTSIVSAPVPKKLLMMASIDDCSPSARDCTATLGNFVKATSDTFPRPTAVPPLMSGKRLCLPSLRIRNSLTILQRPTPVSTQRPQAPAVA</sequence>
<dbReference type="SUPFAM" id="SSF54211">
    <property type="entry name" value="Ribosomal protein S5 domain 2-like"/>
    <property type="match status" value="1"/>
</dbReference>
<evidence type="ECO:0000313" key="2">
    <source>
        <dbReference type="EMBL" id="VCX04661.1"/>
    </source>
</evidence>
<dbReference type="Pfam" id="PF03719">
    <property type="entry name" value="Ribosomal_S5_C"/>
    <property type="match status" value="1"/>
</dbReference>
<gene>
    <name evidence="2" type="ORF">BN2614_LOCUS1</name>
</gene>
<evidence type="ECO:0000313" key="3">
    <source>
        <dbReference type="Proteomes" id="UP000269945"/>
    </source>
</evidence>
<dbReference type="InterPro" id="IPR014721">
    <property type="entry name" value="Ribsml_uS5_D2-typ_fold_subgr"/>
</dbReference>
<dbReference type="EMBL" id="CYRY02030691">
    <property type="protein sequence ID" value="VCX04661.1"/>
    <property type="molecule type" value="Genomic_DNA"/>
</dbReference>
<name>A0A9X9Q3Q5_GULGU</name>
<keyword evidence="3" id="KW-1185">Reference proteome</keyword>
<protein>
    <recommendedName>
        <fullName evidence="1">Small ribosomal subunit protein uS5 C-terminal domain-containing protein</fullName>
    </recommendedName>
</protein>
<dbReference type="InterPro" id="IPR005324">
    <property type="entry name" value="Ribosomal_uS5_C"/>
</dbReference>
<dbReference type="GO" id="GO:0005840">
    <property type="term" value="C:ribosome"/>
    <property type="evidence" value="ECO:0007669"/>
    <property type="project" value="InterPro"/>
</dbReference>
<feature type="non-terminal residue" evidence="2">
    <location>
        <position position="1"/>
    </location>
</feature>
<dbReference type="InterPro" id="IPR020568">
    <property type="entry name" value="Ribosomal_Su5_D2-typ_SF"/>
</dbReference>
<proteinExistence type="predicted"/>
<dbReference type="Gene3D" id="3.30.230.10">
    <property type="match status" value="1"/>
</dbReference>
<feature type="domain" description="Small ribosomal subunit protein uS5 C-terminal" evidence="1">
    <location>
        <begin position="17"/>
        <end position="71"/>
    </location>
</feature>
<evidence type="ECO:0000259" key="1">
    <source>
        <dbReference type="Pfam" id="PF03719"/>
    </source>
</evidence>
<dbReference type="Proteomes" id="UP000269945">
    <property type="component" value="Unassembled WGS sequence"/>
</dbReference>
<feature type="non-terminal residue" evidence="2">
    <location>
        <position position="119"/>
    </location>
</feature>
<organism evidence="2 3">
    <name type="scientific">Gulo gulo</name>
    <name type="common">Wolverine</name>
    <name type="synonym">Gluton</name>
    <dbReference type="NCBI Taxonomy" id="48420"/>
    <lineage>
        <taxon>Eukaryota</taxon>
        <taxon>Metazoa</taxon>
        <taxon>Chordata</taxon>
        <taxon>Craniata</taxon>
        <taxon>Vertebrata</taxon>
        <taxon>Euteleostomi</taxon>
        <taxon>Mammalia</taxon>
        <taxon>Eutheria</taxon>
        <taxon>Laurasiatheria</taxon>
        <taxon>Carnivora</taxon>
        <taxon>Caniformia</taxon>
        <taxon>Musteloidea</taxon>
        <taxon>Mustelidae</taxon>
        <taxon>Guloninae</taxon>
        <taxon>Gulo</taxon>
    </lineage>
</organism>